<geneLocation type="plasmid" evidence="4 6">
    <name>unnamed2</name>
</geneLocation>
<gene>
    <name evidence="3" type="ORF">BF38_6278</name>
    <name evidence="4" type="ORF">FOC89_00745</name>
</gene>
<dbReference type="Proteomes" id="UP000501107">
    <property type="component" value="Plasmid unnamed2"/>
</dbReference>
<dbReference type="EMBL" id="CP009333">
    <property type="protein sequence ID" value="AJG73704.1"/>
    <property type="molecule type" value="Genomic_DNA"/>
</dbReference>
<evidence type="ECO:0000313" key="3">
    <source>
        <dbReference type="EMBL" id="AJG73704.1"/>
    </source>
</evidence>
<dbReference type="KEGG" id="btw:BF38_6278"/>
<keyword evidence="2" id="KW-1133">Transmembrane helix</keyword>
<dbReference type="RefSeq" id="WP_000990676.1">
    <property type="nucleotide sequence ID" value="NZ_CP009333.1"/>
</dbReference>
<reference evidence="3 5" key="1">
    <citation type="journal article" date="2015" name="Genome Announc.">
        <title>Complete genome sequences for 35 biothreat assay-relevant bacillus species.</title>
        <authorList>
            <person name="Johnson S.L."/>
            <person name="Daligault H.E."/>
            <person name="Davenport K.W."/>
            <person name="Jaissle J."/>
            <person name="Frey K.G."/>
            <person name="Ladner J.T."/>
            <person name="Broomall S.M."/>
            <person name="Bishop-Lilly K.A."/>
            <person name="Bruce D.C."/>
            <person name="Gibbons H.S."/>
            <person name="Coyne S.R."/>
            <person name="Lo C.C."/>
            <person name="Meincke L."/>
            <person name="Munk A.C."/>
            <person name="Koroleva G.I."/>
            <person name="Rosenzweig C.N."/>
            <person name="Palacios G.F."/>
            <person name="Redden C.L."/>
            <person name="Minogue T.D."/>
            <person name="Chain P.S."/>
        </authorList>
    </citation>
    <scope>NUCLEOTIDE SEQUENCE [LARGE SCALE GENOMIC DNA]</scope>
    <source>
        <strain evidence="3 5">HD1011</strain>
        <plasmid evidence="3 5">4</plasmid>
    </source>
</reference>
<evidence type="ECO:0000256" key="1">
    <source>
        <dbReference type="SAM" id="MobiDB-lite"/>
    </source>
</evidence>
<feature type="transmembrane region" description="Helical" evidence="2">
    <location>
        <begin position="58"/>
        <end position="84"/>
    </location>
</feature>
<name>A0A0B5N7G5_BACTU</name>
<organism evidence="4 6">
    <name type="scientific">Bacillus thuringiensis</name>
    <dbReference type="NCBI Taxonomy" id="1428"/>
    <lineage>
        <taxon>Bacteria</taxon>
        <taxon>Bacillati</taxon>
        <taxon>Bacillota</taxon>
        <taxon>Bacilli</taxon>
        <taxon>Bacillales</taxon>
        <taxon>Bacillaceae</taxon>
        <taxon>Bacillus</taxon>
        <taxon>Bacillus cereus group</taxon>
    </lineage>
</organism>
<evidence type="ECO:0000313" key="5">
    <source>
        <dbReference type="Proteomes" id="UP000031876"/>
    </source>
</evidence>
<feature type="compositionally biased region" description="Low complexity" evidence="1">
    <location>
        <begin position="197"/>
        <end position="219"/>
    </location>
</feature>
<evidence type="ECO:0000256" key="2">
    <source>
        <dbReference type="SAM" id="Phobius"/>
    </source>
</evidence>
<sequence length="231" mass="26008">MNAEEKNSEMRRLKEEIKNIWFSLGIASCFVSVIWWFLEPRMEEIINFGEGENEVLTLVSNIFFDYFLVGIYYIGLIIGLIAIFKRKKAIRRYKKEKNSPSKINIQKDDINLNPVYVIDHSKDKPNQYEKGDRDMMKRVFNQNKNTFTNSGKQNTNRTRGKGSSTRSYNGSTRSSNSMPSDNGALDIALESSIYSTGNDNDCSSSSSSNYSSPSSDYSSGGSGYDGGSSCD</sequence>
<evidence type="ECO:0000313" key="6">
    <source>
        <dbReference type="Proteomes" id="UP000501107"/>
    </source>
</evidence>
<feature type="region of interest" description="Disordered" evidence="1">
    <location>
        <begin position="143"/>
        <end position="183"/>
    </location>
</feature>
<evidence type="ECO:0000313" key="4">
    <source>
        <dbReference type="EMBL" id="QKH22547.1"/>
    </source>
</evidence>
<dbReference type="PROSITE" id="PS51257">
    <property type="entry name" value="PROKAR_LIPOPROTEIN"/>
    <property type="match status" value="1"/>
</dbReference>
<geneLocation type="plasmid" evidence="3 5">
    <name>4</name>
</geneLocation>
<dbReference type="AlphaFoldDB" id="A0A0B5N7G5"/>
<feature type="transmembrane region" description="Helical" evidence="2">
    <location>
        <begin position="20"/>
        <end position="38"/>
    </location>
</feature>
<proteinExistence type="predicted"/>
<keyword evidence="2" id="KW-0472">Membrane</keyword>
<keyword evidence="4" id="KW-0614">Plasmid</keyword>
<reference evidence="4 6" key="2">
    <citation type="submission" date="2020-05" db="EMBL/GenBank/DDBJ databases">
        <title>FDA dAtabase for Regulatory Grade micrObial Sequences (FDA-ARGOS): Supporting development and validation of Infectious Disease Dx tests.</title>
        <authorList>
            <person name="Nelson B."/>
            <person name="Plummer A."/>
            <person name="Tallon L."/>
            <person name="Sadzewicz L."/>
            <person name="Zhao X."/>
            <person name="Vavikolanu K."/>
            <person name="Mehta A."/>
            <person name="Aluvathingal J."/>
            <person name="Nadendla S."/>
            <person name="Myers T."/>
            <person name="Yan Y."/>
            <person name="Sichtig H."/>
        </authorList>
    </citation>
    <scope>NUCLEOTIDE SEQUENCE [LARGE SCALE GENOMIC DNA]</scope>
    <source>
        <strain evidence="4 6">FDAARGOS_795</strain>
        <plasmid evidence="4 6">unnamed2</plasmid>
    </source>
</reference>
<feature type="compositionally biased region" description="Polar residues" evidence="1">
    <location>
        <begin position="143"/>
        <end position="180"/>
    </location>
</feature>
<accession>A0A0B5N7G5</accession>
<keyword evidence="2" id="KW-0812">Transmembrane</keyword>
<dbReference type="Proteomes" id="UP000031876">
    <property type="component" value="Plasmid 4"/>
</dbReference>
<feature type="region of interest" description="Disordered" evidence="1">
    <location>
        <begin position="195"/>
        <end position="231"/>
    </location>
</feature>
<feature type="compositionally biased region" description="Gly residues" evidence="1">
    <location>
        <begin position="220"/>
        <end position="231"/>
    </location>
</feature>
<dbReference type="EMBL" id="CP053978">
    <property type="protein sequence ID" value="QKH22547.1"/>
    <property type="molecule type" value="Genomic_DNA"/>
</dbReference>
<protein>
    <submittedName>
        <fullName evidence="4">Uncharacterized protein</fullName>
    </submittedName>
</protein>